<organism evidence="1 2">
    <name type="scientific">Amphibiibacter pelophylacis</name>
    <dbReference type="NCBI Taxonomy" id="1799477"/>
    <lineage>
        <taxon>Bacteria</taxon>
        <taxon>Pseudomonadati</taxon>
        <taxon>Pseudomonadota</taxon>
        <taxon>Betaproteobacteria</taxon>
        <taxon>Burkholderiales</taxon>
        <taxon>Sphaerotilaceae</taxon>
        <taxon>Amphibiibacter</taxon>
    </lineage>
</organism>
<dbReference type="Proteomes" id="UP001364695">
    <property type="component" value="Unassembled WGS sequence"/>
</dbReference>
<name>A0ACC6P4S0_9BURK</name>
<gene>
    <name evidence="1" type="ORF">RV045_12445</name>
</gene>
<protein>
    <submittedName>
        <fullName evidence="1">DUF4124 domain-containing protein</fullName>
    </submittedName>
</protein>
<sequence>MLKTLASLPLITLLLTLGVAPLPAAAAGIYSCVTTTGQNVTSDRPIPNCKGSSQRVLNRDGSTRDTLSAQPTIAERQDALARERSAARAREQAELNRQQMQNWLARYPSEQALEAERAASLQPYQAALTDTQKRLADIEGKRSALQVQADGQKKTGGKVAPHLAASIELQASMANSQRVVVQNQQLEMQRISKRYNDLLTRLRPFWSNPAAAAAPAGATGDKSP</sequence>
<accession>A0ACC6P4S0</accession>
<proteinExistence type="predicted"/>
<evidence type="ECO:0000313" key="1">
    <source>
        <dbReference type="EMBL" id="MEJ7139229.1"/>
    </source>
</evidence>
<dbReference type="EMBL" id="JAWDIE010000022">
    <property type="protein sequence ID" value="MEJ7139229.1"/>
    <property type="molecule type" value="Genomic_DNA"/>
</dbReference>
<comment type="caution">
    <text evidence="1">The sequence shown here is derived from an EMBL/GenBank/DDBJ whole genome shotgun (WGS) entry which is preliminary data.</text>
</comment>
<keyword evidence="2" id="KW-1185">Reference proteome</keyword>
<evidence type="ECO:0000313" key="2">
    <source>
        <dbReference type="Proteomes" id="UP001364695"/>
    </source>
</evidence>
<reference evidence="1" key="1">
    <citation type="submission" date="2023-10" db="EMBL/GenBank/DDBJ databases">
        <title>Amphibacter perezi, gen. nov., sp. nov. a novel taxa of the family Comamonadaceae, class Betaproteobacteria isolated from the skin microbiota of Pelophylax perezi from different populations.</title>
        <authorList>
            <person name="Costa S."/>
            <person name="Proenca D.N."/>
            <person name="Lopes I."/>
            <person name="Morais P.V."/>
        </authorList>
    </citation>
    <scope>NUCLEOTIDE SEQUENCE</scope>
    <source>
        <strain evidence="1">SL12-8</strain>
    </source>
</reference>